<dbReference type="Bgee" id="ENSNBRG00000015554">
    <property type="expression patterns" value="Expressed in heart and 6 other cell types or tissues"/>
</dbReference>
<accession>A0A3Q4MVA2</accession>
<dbReference type="Proteomes" id="UP000261580">
    <property type="component" value="Unassembled WGS sequence"/>
</dbReference>
<dbReference type="PANTHER" id="PTHR23167">
    <property type="entry name" value="CALPONIN HOMOLOGY DOMAIN-CONTAINING PROTEIN DDB_G0272472-RELATED"/>
    <property type="match status" value="1"/>
</dbReference>
<dbReference type="InterPro" id="IPR001715">
    <property type="entry name" value="CH_dom"/>
</dbReference>
<dbReference type="InterPro" id="IPR036872">
    <property type="entry name" value="CH_dom_sf"/>
</dbReference>
<dbReference type="Gene3D" id="1.10.418.10">
    <property type="entry name" value="Calponin-like domain"/>
    <property type="match status" value="1"/>
</dbReference>
<reference evidence="2" key="1">
    <citation type="submission" date="2025-08" db="UniProtKB">
        <authorList>
            <consortium name="Ensembl"/>
        </authorList>
    </citation>
    <scope>IDENTIFICATION</scope>
</reference>
<dbReference type="PANTHER" id="PTHR23167:SF51">
    <property type="entry name" value="[F-ACTIN]-MONOOXYGENASE MICAL3"/>
    <property type="match status" value="1"/>
</dbReference>
<evidence type="ECO:0000313" key="3">
    <source>
        <dbReference type="Proteomes" id="UP000261580"/>
    </source>
</evidence>
<name>A0A3Q4MVA2_NEOBR</name>
<organism evidence="2 3">
    <name type="scientific">Neolamprologus brichardi</name>
    <name type="common">Fairy cichlid</name>
    <name type="synonym">Lamprologus brichardi</name>
    <dbReference type="NCBI Taxonomy" id="32507"/>
    <lineage>
        <taxon>Eukaryota</taxon>
        <taxon>Metazoa</taxon>
        <taxon>Chordata</taxon>
        <taxon>Craniata</taxon>
        <taxon>Vertebrata</taxon>
        <taxon>Euteleostomi</taxon>
        <taxon>Actinopterygii</taxon>
        <taxon>Neopterygii</taxon>
        <taxon>Teleostei</taxon>
        <taxon>Neoteleostei</taxon>
        <taxon>Acanthomorphata</taxon>
        <taxon>Ovalentaria</taxon>
        <taxon>Cichlomorphae</taxon>
        <taxon>Cichliformes</taxon>
        <taxon>Cichlidae</taxon>
        <taxon>African cichlids</taxon>
        <taxon>Pseudocrenilabrinae</taxon>
        <taxon>Lamprologini</taxon>
        <taxon>Neolamprologus</taxon>
    </lineage>
</organism>
<dbReference type="GeneTree" id="ENSGT00940000155580"/>
<dbReference type="PROSITE" id="PS50021">
    <property type="entry name" value="CH"/>
    <property type="match status" value="1"/>
</dbReference>
<dbReference type="SUPFAM" id="SSF47576">
    <property type="entry name" value="Calponin-homology domain, CH-domain"/>
    <property type="match status" value="1"/>
</dbReference>
<feature type="domain" description="Calponin-homology (CH)" evidence="1">
    <location>
        <begin position="42"/>
        <end position="147"/>
    </location>
</feature>
<dbReference type="Pfam" id="PF00307">
    <property type="entry name" value="CH"/>
    <property type="match status" value="1"/>
</dbReference>
<dbReference type="InterPro" id="IPR050540">
    <property type="entry name" value="F-actin_Monoox_Mical"/>
</dbReference>
<dbReference type="Ensembl" id="ENSNBRT00000020869.1">
    <property type="protein sequence ID" value="ENSNBRP00000020319.1"/>
    <property type="gene ID" value="ENSNBRG00000015554.1"/>
</dbReference>
<protein>
    <submittedName>
        <fullName evidence="2">Microtubule associated monooxygenase, calponin and LIM domain containing 3a</fullName>
    </submittedName>
</protein>
<evidence type="ECO:0000313" key="2">
    <source>
        <dbReference type="Ensembl" id="ENSNBRP00000020319.1"/>
    </source>
</evidence>
<dbReference type="SMART" id="SM00033">
    <property type="entry name" value="CH"/>
    <property type="match status" value="1"/>
</dbReference>
<reference evidence="2" key="2">
    <citation type="submission" date="2025-09" db="UniProtKB">
        <authorList>
            <consortium name="Ensembl"/>
        </authorList>
    </citation>
    <scope>IDENTIFICATION</scope>
</reference>
<dbReference type="AlphaFoldDB" id="A0A3Q4MVA2"/>
<sequence>QVRHLFDTGECREVRIEIENVINSSTPKLARNCLLDKQLQSIARSSKLLNWCQRQTEGYRNVNVTDLTMSWKSGLALCALIHRYRPDLDFDSLDERDQEKNNQLAFDVAEREFGISPCMTGKEMSSVVEPDKLSMVMYLSQFYEMFKDTVPPGNQNLSPEEKAALISSTKSPISFLSKLGQSIAISRKRNPK</sequence>
<dbReference type="FunFam" id="1.10.418.10:FF:000026">
    <property type="entry name" value="protein-methionine sulfoxide oxidase MICAL3 isoform X1"/>
    <property type="match status" value="1"/>
</dbReference>
<keyword evidence="3" id="KW-1185">Reference proteome</keyword>
<evidence type="ECO:0000259" key="1">
    <source>
        <dbReference type="PROSITE" id="PS50021"/>
    </source>
</evidence>
<proteinExistence type="predicted"/>